<feature type="compositionally biased region" description="Basic and acidic residues" evidence="1">
    <location>
        <begin position="70"/>
        <end position="87"/>
    </location>
</feature>
<evidence type="ECO:0000313" key="3">
    <source>
        <dbReference type="EMBL" id="MCU7380534.1"/>
    </source>
</evidence>
<gene>
    <name evidence="3" type="ORF">OBO34_19670</name>
</gene>
<keyword evidence="2" id="KW-0472">Membrane</keyword>
<evidence type="ECO:0000256" key="2">
    <source>
        <dbReference type="SAM" id="Phobius"/>
    </source>
</evidence>
<dbReference type="Proteomes" id="UP001065549">
    <property type="component" value="Unassembled WGS sequence"/>
</dbReference>
<reference evidence="3" key="1">
    <citation type="submission" date="2022-09" db="EMBL/GenBank/DDBJ databases">
        <title>Culturomic study of gut microbiota in children with autism spectrum disorder.</title>
        <authorList>
            <person name="Efimov B.A."/>
            <person name="Chaplin A.V."/>
            <person name="Sokolova S.R."/>
            <person name="Pikina A.P."/>
            <person name="Korzhanova M."/>
            <person name="Belova V."/>
            <person name="Korostin D."/>
        </authorList>
    </citation>
    <scope>NUCLEOTIDE SEQUENCE</scope>
    <source>
        <strain evidence="3">ASD5510</strain>
    </source>
</reference>
<evidence type="ECO:0000256" key="1">
    <source>
        <dbReference type="SAM" id="MobiDB-lite"/>
    </source>
</evidence>
<dbReference type="EMBL" id="JAOSHN010000010">
    <property type="protein sequence ID" value="MCU7380534.1"/>
    <property type="molecule type" value="Genomic_DNA"/>
</dbReference>
<accession>A0A9J6QYE9</accession>
<protein>
    <submittedName>
        <fullName evidence="3">Holin</fullName>
    </submittedName>
</protein>
<keyword evidence="4" id="KW-1185">Reference proteome</keyword>
<dbReference type="InterPro" id="IPR020109">
    <property type="entry name" value="Holin_r1t"/>
</dbReference>
<proteinExistence type="predicted"/>
<dbReference type="RefSeq" id="WP_269478785.1">
    <property type="nucleotide sequence ID" value="NZ_JAOSHN010000010.1"/>
</dbReference>
<sequence>MKNWIKKAGIRAIKTVAQAAIAMIGTAAVLQDVDWRMVVSAAVLAGVLSLLTSVAGLPELTEATLNETCTDSRMDPEDSETDVREVE</sequence>
<dbReference type="AlphaFoldDB" id="A0A9J6QYE9"/>
<feature type="region of interest" description="Disordered" evidence="1">
    <location>
        <begin position="66"/>
        <end position="87"/>
    </location>
</feature>
<name>A0A9J6QYE9_9FIRM</name>
<dbReference type="Pfam" id="PF16945">
    <property type="entry name" value="Phage_r1t_holin"/>
    <property type="match status" value="1"/>
</dbReference>
<keyword evidence="2" id="KW-1133">Transmembrane helix</keyword>
<feature type="transmembrane region" description="Helical" evidence="2">
    <location>
        <begin position="12"/>
        <end position="31"/>
    </location>
</feature>
<feature type="transmembrane region" description="Helical" evidence="2">
    <location>
        <begin position="37"/>
        <end position="57"/>
    </location>
</feature>
<comment type="caution">
    <text evidence="3">The sequence shown here is derived from an EMBL/GenBank/DDBJ whole genome shotgun (WGS) entry which is preliminary data.</text>
</comment>
<keyword evidence="2" id="KW-0812">Transmembrane</keyword>
<evidence type="ECO:0000313" key="4">
    <source>
        <dbReference type="Proteomes" id="UP001065549"/>
    </source>
</evidence>
<organism evidence="3 4">
    <name type="scientific">Hominibacterium faecale</name>
    <dbReference type="NCBI Taxonomy" id="2839743"/>
    <lineage>
        <taxon>Bacteria</taxon>
        <taxon>Bacillati</taxon>
        <taxon>Bacillota</taxon>
        <taxon>Clostridia</taxon>
        <taxon>Peptostreptococcales</taxon>
        <taxon>Anaerovoracaceae</taxon>
        <taxon>Hominibacterium</taxon>
    </lineage>
</organism>